<dbReference type="STRING" id="112498.A0A2D3V3W5"/>
<name>A0A2D3V3W5_9PEZI</name>
<keyword evidence="2 6" id="KW-0812">Transmembrane</keyword>
<gene>
    <name evidence="7" type="ORF">RCC_02041</name>
</gene>
<dbReference type="RefSeq" id="XP_023623092.1">
    <property type="nucleotide sequence ID" value="XM_023767324.1"/>
</dbReference>
<feature type="transmembrane region" description="Helical" evidence="6">
    <location>
        <begin position="124"/>
        <end position="141"/>
    </location>
</feature>
<evidence type="ECO:0000256" key="5">
    <source>
        <dbReference type="SAM" id="MobiDB-lite"/>
    </source>
</evidence>
<reference evidence="7 8" key="1">
    <citation type="submission" date="2016-03" db="EMBL/GenBank/DDBJ databases">
        <authorList>
            <person name="Ploux O."/>
        </authorList>
    </citation>
    <scope>NUCLEOTIDE SEQUENCE [LARGE SCALE GENOMIC DNA]</scope>
    <source>
        <strain evidence="7 8">URUG2</strain>
    </source>
</reference>
<dbReference type="Proteomes" id="UP000225277">
    <property type="component" value="Unassembled WGS sequence"/>
</dbReference>
<dbReference type="EMBL" id="FJUY01000002">
    <property type="protein sequence ID" value="CZT16199.1"/>
    <property type="molecule type" value="Genomic_DNA"/>
</dbReference>
<dbReference type="GO" id="GO:0016020">
    <property type="term" value="C:membrane"/>
    <property type="evidence" value="ECO:0007669"/>
    <property type="project" value="UniProtKB-SubCell"/>
</dbReference>
<evidence type="ECO:0000313" key="8">
    <source>
        <dbReference type="Proteomes" id="UP000225277"/>
    </source>
</evidence>
<evidence type="ECO:0000256" key="6">
    <source>
        <dbReference type="SAM" id="Phobius"/>
    </source>
</evidence>
<feature type="region of interest" description="Disordered" evidence="5">
    <location>
        <begin position="1"/>
        <end position="81"/>
    </location>
</feature>
<sequence length="220" mass="24995">MAMNFAPYQYSPPESIRAKSPPPLRSPPVSPRPRPANPARNISAITSSDTTDPWAAARNQRLPSPSRYADDEEQGYEDLEARPLNNDRYNDYIIPQSNYQTRDLHGDADMFTTSLGLPLHVEAPLAYLLLPPAAGVVLLLFEHKSDYVRFHAWQSALLFGFMFFVHIIFSWSRWLSWILFMADLGMMGYLAYGAWREGSTLERWEVPILGRLAGGFVDDE</sequence>
<feature type="transmembrane region" description="Helical" evidence="6">
    <location>
        <begin position="177"/>
        <end position="195"/>
    </location>
</feature>
<dbReference type="OrthoDB" id="5546837at2759"/>
<organism evidence="7 8">
    <name type="scientific">Ramularia collo-cygni</name>
    <dbReference type="NCBI Taxonomy" id="112498"/>
    <lineage>
        <taxon>Eukaryota</taxon>
        <taxon>Fungi</taxon>
        <taxon>Dikarya</taxon>
        <taxon>Ascomycota</taxon>
        <taxon>Pezizomycotina</taxon>
        <taxon>Dothideomycetes</taxon>
        <taxon>Dothideomycetidae</taxon>
        <taxon>Mycosphaerellales</taxon>
        <taxon>Mycosphaerellaceae</taxon>
        <taxon>Ramularia</taxon>
    </lineage>
</organism>
<feature type="transmembrane region" description="Helical" evidence="6">
    <location>
        <begin position="153"/>
        <end position="171"/>
    </location>
</feature>
<evidence type="ECO:0000256" key="4">
    <source>
        <dbReference type="ARBA" id="ARBA00023136"/>
    </source>
</evidence>
<dbReference type="PANTHER" id="PTHR36460:SF1">
    <property type="entry name" value="UPF0132 DOMAIN PROTEIN (AFU_ORTHOLOGUE AFUA_3G10255)"/>
    <property type="match status" value="1"/>
</dbReference>
<keyword evidence="8" id="KW-1185">Reference proteome</keyword>
<keyword evidence="4 6" id="KW-0472">Membrane</keyword>
<evidence type="ECO:0000313" key="7">
    <source>
        <dbReference type="EMBL" id="CZT16199.1"/>
    </source>
</evidence>
<dbReference type="GeneID" id="35597264"/>
<evidence type="ECO:0000256" key="3">
    <source>
        <dbReference type="ARBA" id="ARBA00022989"/>
    </source>
</evidence>
<evidence type="ECO:0000256" key="2">
    <source>
        <dbReference type="ARBA" id="ARBA00022692"/>
    </source>
</evidence>
<keyword evidence="3 6" id="KW-1133">Transmembrane helix</keyword>
<protein>
    <submittedName>
        <fullName evidence="7">Related to UPF0132 domain protein</fullName>
    </submittedName>
</protein>
<evidence type="ECO:0000256" key="1">
    <source>
        <dbReference type="ARBA" id="ARBA00004141"/>
    </source>
</evidence>
<dbReference type="AlphaFoldDB" id="A0A2D3V3W5"/>
<feature type="compositionally biased region" description="Pro residues" evidence="5">
    <location>
        <begin position="20"/>
        <end position="36"/>
    </location>
</feature>
<comment type="subcellular location">
    <subcellularLocation>
        <location evidence="1">Membrane</location>
        <topology evidence="1">Multi-pass membrane protein</topology>
    </subcellularLocation>
</comment>
<proteinExistence type="predicted"/>
<dbReference type="PANTHER" id="PTHR36460">
    <property type="entry name" value="UPF0132 DOMAIN PROTEIN (AFU_ORTHOLOGUE AFUA_3G10255)"/>
    <property type="match status" value="1"/>
</dbReference>
<accession>A0A2D3V3W5</accession>